<evidence type="ECO:0000259" key="2">
    <source>
        <dbReference type="SMART" id="SM00852"/>
    </source>
</evidence>
<evidence type="ECO:0000313" key="3">
    <source>
        <dbReference type="EMBL" id="ACL64735.1"/>
    </source>
</evidence>
<dbReference type="KEGG" id="acp:A2cp1_1391"/>
<evidence type="ECO:0000313" key="4">
    <source>
        <dbReference type="Proteomes" id="UP000007089"/>
    </source>
</evidence>
<protein>
    <recommendedName>
        <fullName evidence="1">Molybdenum cofactor biosynthesis protein B</fullName>
    </recommendedName>
</protein>
<organism evidence="3 4">
    <name type="scientific">Anaeromyxobacter dehalogenans (strain ATCC BAA-258 / DSM 21875 / 2CP-1)</name>
    <dbReference type="NCBI Taxonomy" id="455488"/>
    <lineage>
        <taxon>Bacteria</taxon>
        <taxon>Pseudomonadati</taxon>
        <taxon>Myxococcota</taxon>
        <taxon>Myxococcia</taxon>
        <taxon>Myxococcales</taxon>
        <taxon>Cystobacterineae</taxon>
        <taxon>Anaeromyxobacteraceae</taxon>
        <taxon>Anaeromyxobacter</taxon>
    </lineage>
</organism>
<accession>B8JH33</accession>
<keyword evidence="4" id="KW-1185">Reference proteome</keyword>
<dbReference type="Gene3D" id="3.40.980.10">
    <property type="entry name" value="MoaB/Mog-like domain"/>
    <property type="match status" value="1"/>
</dbReference>
<dbReference type="SUPFAM" id="SSF53218">
    <property type="entry name" value="Molybdenum cofactor biosynthesis proteins"/>
    <property type="match status" value="1"/>
</dbReference>
<dbReference type="SMART" id="SM00852">
    <property type="entry name" value="MoCF_biosynth"/>
    <property type="match status" value="1"/>
</dbReference>
<dbReference type="InterPro" id="IPR001453">
    <property type="entry name" value="MoaB/Mog_dom"/>
</dbReference>
<evidence type="ECO:0000256" key="1">
    <source>
        <dbReference type="ARBA" id="ARBA00015262"/>
    </source>
</evidence>
<dbReference type="Pfam" id="PF00994">
    <property type="entry name" value="MoCF_biosynth"/>
    <property type="match status" value="1"/>
</dbReference>
<dbReference type="CDD" id="cd00886">
    <property type="entry name" value="MogA_MoaB"/>
    <property type="match status" value="1"/>
</dbReference>
<reference evidence="3" key="1">
    <citation type="submission" date="2009-01" db="EMBL/GenBank/DDBJ databases">
        <title>Complete sequence of Anaeromyxobacter dehalogenans 2CP-1.</title>
        <authorList>
            <consortium name="US DOE Joint Genome Institute"/>
            <person name="Lucas S."/>
            <person name="Copeland A."/>
            <person name="Lapidus A."/>
            <person name="Glavina del Rio T."/>
            <person name="Dalin E."/>
            <person name="Tice H."/>
            <person name="Bruce D."/>
            <person name="Goodwin L."/>
            <person name="Pitluck S."/>
            <person name="Saunders E."/>
            <person name="Brettin T."/>
            <person name="Detter J.C."/>
            <person name="Han C."/>
            <person name="Larimer F."/>
            <person name="Land M."/>
            <person name="Hauser L."/>
            <person name="Kyrpides N."/>
            <person name="Ovchinnikova G."/>
            <person name="Beliaev A.S."/>
            <person name="Richardson P."/>
        </authorList>
    </citation>
    <scope>NUCLEOTIDE SEQUENCE</scope>
    <source>
        <strain evidence="3">2CP-1</strain>
    </source>
</reference>
<proteinExistence type="predicted"/>
<dbReference type="Proteomes" id="UP000007089">
    <property type="component" value="Chromosome"/>
</dbReference>
<dbReference type="InterPro" id="IPR036425">
    <property type="entry name" value="MoaB/Mog-like_dom_sf"/>
</dbReference>
<dbReference type="AlphaFoldDB" id="B8JH33"/>
<dbReference type="GO" id="GO:0006777">
    <property type="term" value="P:Mo-molybdopterin cofactor biosynthetic process"/>
    <property type="evidence" value="ECO:0007669"/>
    <property type="project" value="InterPro"/>
</dbReference>
<dbReference type="PANTHER" id="PTHR43232:SF2">
    <property type="entry name" value="MOLYBDENUM COFACTOR BIOSYNTHESIS PROTEIN B"/>
    <property type="match status" value="1"/>
</dbReference>
<dbReference type="PIRSF" id="PIRSF006443">
    <property type="entry name" value="MoaB"/>
    <property type="match status" value="1"/>
</dbReference>
<name>B8JH33_ANAD2</name>
<dbReference type="PANTHER" id="PTHR43232">
    <property type="entry name" value="MOLYBDENUM COFACTOR BIOSYNTHESIS PROTEIN B"/>
    <property type="match status" value="1"/>
</dbReference>
<dbReference type="HOGENOM" id="CLU_077358_2_2_7"/>
<feature type="domain" description="MoaB/Mog" evidence="2">
    <location>
        <begin position="3"/>
        <end position="121"/>
    </location>
</feature>
<sequence>MFAAGHDVAGSRIVKDDPVQLRAALDEAAAAGAEAIVVNGGTGIAGRDRTYEAVAGVLEKRLDGFGELFRMLSFQEIGSAAMLSRAVAGTWGGRVIFSVPGSRAAVRLAWEKLIGPELGHVIRELRKDRG</sequence>
<gene>
    <name evidence="3" type="ordered locus">A2cp1_1391</name>
</gene>
<dbReference type="NCBIfam" id="TIGR00177">
    <property type="entry name" value="molyb_syn"/>
    <property type="match status" value="1"/>
</dbReference>
<dbReference type="InterPro" id="IPR012245">
    <property type="entry name" value="MoaB"/>
</dbReference>
<dbReference type="GO" id="GO:0005829">
    <property type="term" value="C:cytosol"/>
    <property type="evidence" value="ECO:0007669"/>
    <property type="project" value="TreeGrafter"/>
</dbReference>
<dbReference type="EMBL" id="CP001359">
    <property type="protein sequence ID" value="ACL64735.1"/>
    <property type="molecule type" value="Genomic_DNA"/>
</dbReference>